<comment type="caution">
    <text evidence="2">The sequence shown here is derived from an EMBL/GenBank/DDBJ whole genome shotgun (WGS) entry which is preliminary data.</text>
</comment>
<organism evidence="2 3">
    <name type="scientific">Sphaerisporangium corydalis</name>
    <dbReference type="NCBI Taxonomy" id="1441875"/>
    <lineage>
        <taxon>Bacteria</taxon>
        <taxon>Bacillati</taxon>
        <taxon>Actinomycetota</taxon>
        <taxon>Actinomycetes</taxon>
        <taxon>Streptosporangiales</taxon>
        <taxon>Streptosporangiaceae</taxon>
        <taxon>Sphaerisporangium</taxon>
    </lineage>
</organism>
<dbReference type="PANTHER" id="PTHR43355">
    <property type="entry name" value="FLAVIN REDUCTASE (NADPH)"/>
    <property type="match status" value="1"/>
</dbReference>
<protein>
    <submittedName>
        <fullName evidence="2">NAD(P)-dependent oxidoreductase</fullName>
    </submittedName>
</protein>
<reference evidence="3" key="1">
    <citation type="journal article" date="2019" name="Int. J. Syst. Evol. Microbiol.">
        <title>The Global Catalogue of Microorganisms (GCM) 10K type strain sequencing project: providing services to taxonomists for standard genome sequencing and annotation.</title>
        <authorList>
            <consortium name="The Broad Institute Genomics Platform"/>
            <consortium name="The Broad Institute Genome Sequencing Center for Infectious Disease"/>
            <person name="Wu L."/>
            <person name="Ma J."/>
        </authorList>
    </citation>
    <scope>NUCLEOTIDE SEQUENCE [LARGE SCALE GENOMIC DNA]</scope>
    <source>
        <strain evidence="3">CCUG 49560</strain>
    </source>
</reference>
<dbReference type="InterPro" id="IPR036291">
    <property type="entry name" value="NAD(P)-bd_dom_sf"/>
</dbReference>
<feature type="domain" description="NAD(P)-binding" evidence="1">
    <location>
        <begin position="7"/>
        <end position="200"/>
    </location>
</feature>
<dbReference type="Pfam" id="PF13460">
    <property type="entry name" value="NAD_binding_10"/>
    <property type="match status" value="1"/>
</dbReference>
<dbReference type="CDD" id="cd05244">
    <property type="entry name" value="BVR-B_like_SDR_a"/>
    <property type="match status" value="1"/>
</dbReference>
<dbReference type="SUPFAM" id="SSF51735">
    <property type="entry name" value="NAD(P)-binding Rossmann-fold domains"/>
    <property type="match status" value="1"/>
</dbReference>
<keyword evidence="3" id="KW-1185">Reference proteome</keyword>
<gene>
    <name evidence="2" type="ORF">ACFO8L_36370</name>
</gene>
<sequence length="211" mass="22474">MKLTVFGATGRTGREVVRQALDAGHQVTAVVRDPARLPVSHSALEVVTAEVTGPEALRPALAGREAVISALGPNNRKEVGIASIALRSILSAIDGTEVRRLVVLSAVPVGPVPEGEPFWYRKIALPLLRGLLREGYADLAAMEEEVRRSAVEWTIVRPPRLTDKPLTGEYRRVIGGNVPGGRAISRADLAHAMLATVDDPATVKQAVGVAY</sequence>
<dbReference type="EMBL" id="JBHSFN010000035">
    <property type="protein sequence ID" value="MFC4591616.1"/>
    <property type="molecule type" value="Genomic_DNA"/>
</dbReference>
<name>A0ABV9ET11_9ACTN</name>
<accession>A0ABV9ET11</accession>
<evidence type="ECO:0000313" key="3">
    <source>
        <dbReference type="Proteomes" id="UP001595891"/>
    </source>
</evidence>
<dbReference type="Proteomes" id="UP001595891">
    <property type="component" value="Unassembled WGS sequence"/>
</dbReference>
<evidence type="ECO:0000313" key="2">
    <source>
        <dbReference type="EMBL" id="MFC4591616.1"/>
    </source>
</evidence>
<dbReference type="Gene3D" id="3.40.50.720">
    <property type="entry name" value="NAD(P)-binding Rossmann-like Domain"/>
    <property type="match status" value="1"/>
</dbReference>
<dbReference type="PANTHER" id="PTHR43355:SF2">
    <property type="entry name" value="FLAVIN REDUCTASE (NADPH)"/>
    <property type="match status" value="1"/>
</dbReference>
<evidence type="ECO:0000259" key="1">
    <source>
        <dbReference type="Pfam" id="PF13460"/>
    </source>
</evidence>
<dbReference type="InterPro" id="IPR016040">
    <property type="entry name" value="NAD(P)-bd_dom"/>
</dbReference>
<proteinExistence type="predicted"/>
<dbReference type="InterPro" id="IPR051606">
    <property type="entry name" value="Polyketide_Oxido-like"/>
</dbReference>
<dbReference type="RefSeq" id="WP_262847019.1">
    <property type="nucleotide sequence ID" value="NZ_JANZYP010000056.1"/>
</dbReference>